<dbReference type="InterPro" id="IPR036388">
    <property type="entry name" value="WH-like_DNA-bd_sf"/>
</dbReference>
<feature type="domain" description="IclR-ED" evidence="5">
    <location>
        <begin position="75"/>
        <end position="257"/>
    </location>
</feature>
<dbReference type="PROSITE" id="PS51078">
    <property type="entry name" value="ICLR_ED"/>
    <property type="match status" value="1"/>
</dbReference>
<reference evidence="6 7" key="1">
    <citation type="journal article" date="2019" name="Environ. Microbiol.">
        <title>Species interactions and distinct microbial communities in high Arctic permafrost affected cryosols are associated with the CH4 and CO2 gas fluxes.</title>
        <authorList>
            <person name="Altshuler I."/>
            <person name="Hamel J."/>
            <person name="Turney S."/>
            <person name="Magnuson E."/>
            <person name="Levesque R."/>
            <person name="Greer C."/>
            <person name="Whyte L.G."/>
        </authorList>
    </citation>
    <scope>NUCLEOTIDE SEQUENCE [LARGE SCALE GENOMIC DNA]</scope>
    <source>
        <strain evidence="6 7">E6.1</strain>
    </source>
</reference>
<dbReference type="OrthoDB" id="6057486at2"/>
<dbReference type="GO" id="GO:0003677">
    <property type="term" value="F:DNA binding"/>
    <property type="evidence" value="ECO:0007669"/>
    <property type="project" value="UniProtKB-KW"/>
</dbReference>
<keyword evidence="1" id="KW-0805">Transcription regulation</keyword>
<feature type="domain" description="HTH iclR-type" evidence="4">
    <location>
        <begin position="12"/>
        <end position="74"/>
    </location>
</feature>
<dbReference type="Gene3D" id="3.30.450.40">
    <property type="match status" value="1"/>
</dbReference>
<keyword evidence="2" id="KW-0238">DNA-binding</keyword>
<dbReference type="Pfam" id="PF01614">
    <property type="entry name" value="IclR_C"/>
    <property type="match status" value="1"/>
</dbReference>
<dbReference type="PANTHER" id="PTHR30136">
    <property type="entry name" value="HELIX-TURN-HELIX TRANSCRIPTIONAL REGULATOR, ICLR FAMILY"/>
    <property type="match status" value="1"/>
</dbReference>
<comment type="caution">
    <text evidence="6">The sequence shown here is derived from an EMBL/GenBank/DDBJ whole genome shotgun (WGS) entry which is preliminary data.</text>
</comment>
<dbReference type="AlphaFoldDB" id="A0A502FIZ8"/>
<evidence type="ECO:0000259" key="4">
    <source>
        <dbReference type="PROSITE" id="PS51077"/>
    </source>
</evidence>
<protein>
    <submittedName>
        <fullName evidence="6">IclR family transcriptional regulator</fullName>
    </submittedName>
</protein>
<dbReference type="Proteomes" id="UP000319931">
    <property type="component" value="Unassembled WGS sequence"/>
</dbReference>
<dbReference type="InterPro" id="IPR036390">
    <property type="entry name" value="WH_DNA-bd_sf"/>
</dbReference>
<name>A0A502FIZ8_9SPHN</name>
<dbReference type="RefSeq" id="WP_140851818.1">
    <property type="nucleotide sequence ID" value="NZ_RCZC01000007.1"/>
</dbReference>
<evidence type="ECO:0000256" key="3">
    <source>
        <dbReference type="ARBA" id="ARBA00023163"/>
    </source>
</evidence>
<proteinExistence type="predicted"/>
<dbReference type="Gene3D" id="1.10.10.10">
    <property type="entry name" value="Winged helix-like DNA-binding domain superfamily/Winged helix DNA-binding domain"/>
    <property type="match status" value="1"/>
</dbReference>
<dbReference type="GO" id="GO:0045892">
    <property type="term" value="P:negative regulation of DNA-templated transcription"/>
    <property type="evidence" value="ECO:0007669"/>
    <property type="project" value="TreeGrafter"/>
</dbReference>
<gene>
    <name evidence="6" type="ORF">EAH76_18800</name>
</gene>
<dbReference type="SUPFAM" id="SSF46785">
    <property type="entry name" value="Winged helix' DNA-binding domain"/>
    <property type="match status" value="1"/>
</dbReference>
<evidence type="ECO:0000313" key="7">
    <source>
        <dbReference type="Proteomes" id="UP000319931"/>
    </source>
</evidence>
<evidence type="ECO:0000313" key="6">
    <source>
        <dbReference type="EMBL" id="TPG49391.1"/>
    </source>
</evidence>
<dbReference type="InterPro" id="IPR005471">
    <property type="entry name" value="Tscrpt_reg_IclR_N"/>
</dbReference>
<sequence length="264" mass="28241">MTRSGPKGVYAAPALEKAFEIIELLADHPDGALVSEMAASLGRSVGELFRIVIVMERLGYLRKSVHTDRYTVSYKLLETAYRATPAQNLVRAALPQMQGLAAAAGQSCHLVVASRDHGLVVACEQQPGTRGFSLRVGARIDIITSCSGQVLLAYSAPHRREQILEAVDAEQDAPVDRTRLAERIAAIRAVGHDSRQSPITHGVTDISFPVFGFDGRVMAALTIPFLELIDGSQKVGLDAARDLLRATTGAISDTLGYPGAPSEP</sequence>
<dbReference type="EMBL" id="RCZC01000007">
    <property type="protein sequence ID" value="TPG49391.1"/>
    <property type="molecule type" value="Genomic_DNA"/>
</dbReference>
<keyword evidence="3" id="KW-0804">Transcription</keyword>
<dbReference type="SMART" id="SM00346">
    <property type="entry name" value="HTH_ICLR"/>
    <property type="match status" value="1"/>
</dbReference>
<dbReference type="InterPro" id="IPR014757">
    <property type="entry name" value="Tscrpt_reg_IclR_C"/>
</dbReference>
<dbReference type="Pfam" id="PF09339">
    <property type="entry name" value="HTH_IclR"/>
    <property type="match status" value="1"/>
</dbReference>
<organism evidence="6 7">
    <name type="scientific">Sphingomonas glacialis</name>
    <dbReference type="NCBI Taxonomy" id="658225"/>
    <lineage>
        <taxon>Bacteria</taxon>
        <taxon>Pseudomonadati</taxon>
        <taxon>Pseudomonadota</taxon>
        <taxon>Alphaproteobacteria</taxon>
        <taxon>Sphingomonadales</taxon>
        <taxon>Sphingomonadaceae</taxon>
        <taxon>Sphingomonas</taxon>
    </lineage>
</organism>
<dbReference type="PROSITE" id="PS51077">
    <property type="entry name" value="HTH_ICLR"/>
    <property type="match status" value="1"/>
</dbReference>
<dbReference type="InterPro" id="IPR029016">
    <property type="entry name" value="GAF-like_dom_sf"/>
</dbReference>
<keyword evidence="7" id="KW-1185">Reference proteome</keyword>
<dbReference type="InterPro" id="IPR050707">
    <property type="entry name" value="HTH_MetabolicPath_Reg"/>
</dbReference>
<dbReference type="GO" id="GO:0003700">
    <property type="term" value="F:DNA-binding transcription factor activity"/>
    <property type="evidence" value="ECO:0007669"/>
    <property type="project" value="TreeGrafter"/>
</dbReference>
<evidence type="ECO:0000256" key="1">
    <source>
        <dbReference type="ARBA" id="ARBA00023015"/>
    </source>
</evidence>
<dbReference type="PANTHER" id="PTHR30136:SF7">
    <property type="entry name" value="HTH-TYPE TRANSCRIPTIONAL REGULATOR KDGR-RELATED"/>
    <property type="match status" value="1"/>
</dbReference>
<evidence type="ECO:0000256" key="2">
    <source>
        <dbReference type="ARBA" id="ARBA00023125"/>
    </source>
</evidence>
<dbReference type="SUPFAM" id="SSF55781">
    <property type="entry name" value="GAF domain-like"/>
    <property type="match status" value="1"/>
</dbReference>
<evidence type="ECO:0000259" key="5">
    <source>
        <dbReference type="PROSITE" id="PS51078"/>
    </source>
</evidence>
<accession>A0A502FIZ8</accession>